<dbReference type="AlphaFoldDB" id="A0A0L0BNV3"/>
<gene>
    <name evidence="1" type="ORF">FF38_09775</name>
</gene>
<organism evidence="1 2">
    <name type="scientific">Lucilia cuprina</name>
    <name type="common">Green bottle fly</name>
    <name type="synonym">Australian sheep blowfly</name>
    <dbReference type="NCBI Taxonomy" id="7375"/>
    <lineage>
        <taxon>Eukaryota</taxon>
        <taxon>Metazoa</taxon>
        <taxon>Ecdysozoa</taxon>
        <taxon>Arthropoda</taxon>
        <taxon>Hexapoda</taxon>
        <taxon>Insecta</taxon>
        <taxon>Pterygota</taxon>
        <taxon>Neoptera</taxon>
        <taxon>Endopterygota</taxon>
        <taxon>Diptera</taxon>
        <taxon>Brachycera</taxon>
        <taxon>Muscomorpha</taxon>
        <taxon>Oestroidea</taxon>
        <taxon>Calliphoridae</taxon>
        <taxon>Luciliinae</taxon>
        <taxon>Lucilia</taxon>
    </lineage>
</organism>
<name>A0A0L0BNV3_LUCCU</name>
<evidence type="ECO:0000313" key="2">
    <source>
        <dbReference type="Proteomes" id="UP000037069"/>
    </source>
</evidence>
<evidence type="ECO:0000313" key="1">
    <source>
        <dbReference type="EMBL" id="KNC21691.1"/>
    </source>
</evidence>
<proteinExistence type="predicted"/>
<dbReference type="EMBL" id="JRES01001589">
    <property type="protein sequence ID" value="KNC21691.1"/>
    <property type="molecule type" value="Genomic_DNA"/>
</dbReference>
<keyword evidence="2" id="KW-1185">Reference proteome</keyword>
<dbReference type="Proteomes" id="UP000037069">
    <property type="component" value="Unassembled WGS sequence"/>
</dbReference>
<reference evidence="1 2" key="1">
    <citation type="journal article" date="2015" name="Nat. Commun.">
        <title>Lucilia cuprina genome unlocks parasitic fly biology to underpin future interventions.</title>
        <authorList>
            <person name="Anstead C.A."/>
            <person name="Korhonen P.K."/>
            <person name="Young N.D."/>
            <person name="Hall R.S."/>
            <person name="Jex A.R."/>
            <person name="Murali S.C."/>
            <person name="Hughes D.S."/>
            <person name="Lee S.F."/>
            <person name="Perry T."/>
            <person name="Stroehlein A.J."/>
            <person name="Ansell B.R."/>
            <person name="Breugelmans B."/>
            <person name="Hofmann A."/>
            <person name="Qu J."/>
            <person name="Dugan S."/>
            <person name="Lee S.L."/>
            <person name="Chao H."/>
            <person name="Dinh H."/>
            <person name="Han Y."/>
            <person name="Doddapaneni H.V."/>
            <person name="Worley K.C."/>
            <person name="Muzny D.M."/>
            <person name="Ioannidis P."/>
            <person name="Waterhouse R.M."/>
            <person name="Zdobnov E.M."/>
            <person name="James P.J."/>
            <person name="Bagnall N.H."/>
            <person name="Kotze A.C."/>
            <person name="Gibbs R.A."/>
            <person name="Richards S."/>
            <person name="Batterham P."/>
            <person name="Gasser R.B."/>
        </authorList>
    </citation>
    <scope>NUCLEOTIDE SEQUENCE [LARGE SCALE GENOMIC DNA]</scope>
    <source>
        <strain evidence="1 2">LS</strain>
        <tissue evidence="1">Full body</tissue>
    </source>
</reference>
<protein>
    <submittedName>
        <fullName evidence="1">Uncharacterized protein</fullName>
    </submittedName>
</protein>
<sequence>MFNMFKAAVKMLPMLLLLLLLKLTMMSNYVNAQAKIFSHL</sequence>
<accession>A0A0L0BNV3</accession>
<comment type="caution">
    <text evidence="1">The sequence shown here is derived from an EMBL/GenBank/DDBJ whole genome shotgun (WGS) entry which is preliminary data.</text>
</comment>